<evidence type="ECO:0000313" key="3">
    <source>
        <dbReference type="EMBL" id="MFD1783911.1"/>
    </source>
</evidence>
<proteinExistence type="inferred from homology"/>
<keyword evidence="2" id="KW-0378">Hydrolase</keyword>
<dbReference type="Proteomes" id="UP001597237">
    <property type="component" value="Unassembled WGS sequence"/>
</dbReference>
<keyword evidence="4" id="KW-1185">Reference proteome</keyword>
<sequence length="296" mass="31978">MSSRPLILMTDPGHYEVSYQINPWMRPDAWAECAQSRAEAARGASAALCAALQAADAQVEILPGRPGLPDMVFPANAAVVLDGTALMARFRHPERQGEEAPFREAFEALRARRMIDEIVSLPDGLFQEGAGDAHWDAHRQLFWTGYGPRSSKEAVPVIAEVFGQEVVALELATQQFYHLDTCFCPLPGGEALYFPPAFTEAGRAAIAAFTDPDQRIEAAPDEAAAFCVNAVCLGRTVIMAKAPARLKAILTERGYRVVEIDLAPFILSGGAAFCMTLRLDHAAARSRPSLPLAANA</sequence>
<comment type="similarity">
    <text evidence="1">Belongs to the DDAH family.</text>
</comment>
<gene>
    <name evidence="3" type="ORF">ACFSC0_10950</name>
</gene>
<dbReference type="EMBL" id="JBHUEY010000001">
    <property type="protein sequence ID" value="MFD1783911.1"/>
    <property type="molecule type" value="Genomic_DNA"/>
</dbReference>
<dbReference type="RefSeq" id="WP_377282899.1">
    <property type="nucleotide sequence ID" value="NZ_JBHRSI010000008.1"/>
</dbReference>
<dbReference type="PANTHER" id="PTHR12737:SF9">
    <property type="entry name" value="DIMETHYLARGININASE"/>
    <property type="match status" value="1"/>
</dbReference>
<dbReference type="Gene3D" id="3.75.10.10">
    <property type="entry name" value="L-arginine/glycine Amidinotransferase, Chain A"/>
    <property type="match status" value="1"/>
</dbReference>
<name>A0ABW4N1W5_9CAUL</name>
<dbReference type="SUPFAM" id="SSF55909">
    <property type="entry name" value="Pentein"/>
    <property type="match status" value="1"/>
</dbReference>
<organism evidence="3 4">
    <name type="scientific">Phenylobacterium terrae</name>
    <dbReference type="NCBI Taxonomy" id="2665495"/>
    <lineage>
        <taxon>Bacteria</taxon>
        <taxon>Pseudomonadati</taxon>
        <taxon>Pseudomonadota</taxon>
        <taxon>Alphaproteobacteria</taxon>
        <taxon>Caulobacterales</taxon>
        <taxon>Caulobacteraceae</taxon>
        <taxon>Phenylobacterium</taxon>
    </lineage>
</organism>
<accession>A0ABW4N1W5</accession>
<dbReference type="PANTHER" id="PTHR12737">
    <property type="entry name" value="DIMETHYLARGININE DIMETHYLAMINOHYDROLASE"/>
    <property type="match status" value="1"/>
</dbReference>
<comment type="caution">
    <text evidence="3">The sequence shown here is derived from an EMBL/GenBank/DDBJ whole genome shotgun (WGS) entry which is preliminary data.</text>
</comment>
<protein>
    <submittedName>
        <fullName evidence="3">Dimethylarginine dimethylaminohydrolase family protein</fullName>
    </submittedName>
</protein>
<reference evidence="4" key="1">
    <citation type="journal article" date="2019" name="Int. J. Syst. Evol. Microbiol.">
        <title>The Global Catalogue of Microorganisms (GCM) 10K type strain sequencing project: providing services to taxonomists for standard genome sequencing and annotation.</title>
        <authorList>
            <consortium name="The Broad Institute Genomics Platform"/>
            <consortium name="The Broad Institute Genome Sequencing Center for Infectious Disease"/>
            <person name="Wu L."/>
            <person name="Ma J."/>
        </authorList>
    </citation>
    <scope>NUCLEOTIDE SEQUENCE [LARGE SCALE GENOMIC DNA]</scope>
    <source>
        <strain evidence="4">DFY28</strain>
    </source>
</reference>
<evidence type="ECO:0000313" key="4">
    <source>
        <dbReference type="Proteomes" id="UP001597237"/>
    </source>
</evidence>
<dbReference type="InterPro" id="IPR033199">
    <property type="entry name" value="DDAH-like"/>
</dbReference>
<evidence type="ECO:0000256" key="2">
    <source>
        <dbReference type="ARBA" id="ARBA00022801"/>
    </source>
</evidence>
<dbReference type="Pfam" id="PF19420">
    <property type="entry name" value="DDAH_eukar"/>
    <property type="match status" value="1"/>
</dbReference>
<evidence type="ECO:0000256" key="1">
    <source>
        <dbReference type="ARBA" id="ARBA00008532"/>
    </source>
</evidence>